<dbReference type="Pfam" id="PF00753">
    <property type="entry name" value="Lactamase_B"/>
    <property type="match status" value="1"/>
</dbReference>
<gene>
    <name evidence="6" type="ORF">IAA69_03590</name>
</gene>
<dbReference type="AlphaFoldDB" id="A0A9D0ZZL7"/>
<dbReference type="InterPro" id="IPR001279">
    <property type="entry name" value="Metallo-B-lactamas"/>
</dbReference>
<evidence type="ECO:0000313" key="6">
    <source>
        <dbReference type="EMBL" id="HIR01327.1"/>
    </source>
</evidence>
<keyword evidence="2" id="KW-0479">Metal-binding</keyword>
<dbReference type="GO" id="GO:0046872">
    <property type="term" value="F:metal ion binding"/>
    <property type="evidence" value="ECO:0007669"/>
    <property type="project" value="UniProtKB-KW"/>
</dbReference>
<dbReference type="CDD" id="cd06262">
    <property type="entry name" value="metallo-hydrolase-like_MBL-fold"/>
    <property type="match status" value="1"/>
</dbReference>
<reference evidence="6" key="2">
    <citation type="journal article" date="2021" name="PeerJ">
        <title>Extensive microbial diversity within the chicken gut microbiome revealed by metagenomics and culture.</title>
        <authorList>
            <person name="Gilroy R."/>
            <person name="Ravi A."/>
            <person name="Getino M."/>
            <person name="Pursley I."/>
            <person name="Horton D.L."/>
            <person name="Alikhan N.F."/>
            <person name="Baker D."/>
            <person name="Gharbi K."/>
            <person name="Hall N."/>
            <person name="Watson M."/>
            <person name="Adriaenssens E.M."/>
            <person name="Foster-Nyarko E."/>
            <person name="Jarju S."/>
            <person name="Secka A."/>
            <person name="Antonio M."/>
            <person name="Oren A."/>
            <person name="Chaudhuri R.R."/>
            <person name="La Ragione R."/>
            <person name="Hildebrand F."/>
            <person name="Pallen M.J."/>
        </authorList>
    </citation>
    <scope>NUCLEOTIDE SEQUENCE</scope>
    <source>
        <strain evidence="6">ChiGjej1B1-2707</strain>
    </source>
</reference>
<proteinExistence type="predicted"/>
<protein>
    <submittedName>
        <fullName evidence="6">MBL fold metallo-hydrolase</fullName>
    </submittedName>
</protein>
<reference evidence="6" key="1">
    <citation type="submission" date="2020-10" db="EMBL/GenBank/DDBJ databases">
        <authorList>
            <person name="Gilroy R."/>
        </authorList>
    </citation>
    <scope>NUCLEOTIDE SEQUENCE</scope>
    <source>
        <strain evidence="6">ChiGjej1B1-2707</strain>
    </source>
</reference>
<accession>A0A9D0ZZL7</accession>
<comment type="caution">
    <text evidence="6">The sequence shown here is derived from an EMBL/GenBank/DDBJ whole genome shotgun (WGS) entry which is preliminary data.</text>
</comment>
<sequence>MARTFKTLQGCVPVRGIVLGPIDNNTYLISDEKGALLVDPSSDALAIMRFLGGMKIDAIVLTHRHHDHVDAAAAVREATGATVIASEADASRIESPLPSDGGFAPCPVDRRVKDGDMVAVGNMSWKVITTPGHTPGSMCLLLDPESTDHPEKAPVLIAGDTLFFGSIGRTDFEGGDINAMRRSLRRLQALPDETVVLPGHGNMTTIGAEQRRVFAFYL</sequence>
<evidence type="ECO:0000259" key="5">
    <source>
        <dbReference type="SMART" id="SM00849"/>
    </source>
</evidence>
<evidence type="ECO:0000256" key="4">
    <source>
        <dbReference type="ARBA" id="ARBA00022833"/>
    </source>
</evidence>
<evidence type="ECO:0000256" key="1">
    <source>
        <dbReference type="ARBA" id="ARBA00001947"/>
    </source>
</evidence>
<dbReference type="Gene3D" id="3.60.15.10">
    <property type="entry name" value="Ribonuclease Z/Hydroxyacylglutathione hydrolase-like"/>
    <property type="match status" value="1"/>
</dbReference>
<evidence type="ECO:0000313" key="7">
    <source>
        <dbReference type="Proteomes" id="UP000824261"/>
    </source>
</evidence>
<dbReference type="Proteomes" id="UP000824261">
    <property type="component" value="Unassembled WGS sequence"/>
</dbReference>
<dbReference type="EMBL" id="DVGB01000044">
    <property type="protein sequence ID" value="HIR01327.1"/>
    <property type="molecule type" value="Genomic_DNA"/>
</dbReference>
<evidence type="ECO:0000256" key="2">
    <source>
        <dbReference type="ARBA" id="ARBA00022723"/>
    </source>
</evidence>
<feature type="domain" description="Metallo-beta-lactamase" evidence="5">
    <location>
        <begin position="23"/>
        <end position="200"/>
    </location>
</feature>
<evidence type="ECO:0000256" key="3">
    <source>
        <dbReference type="ARBA" id="ARBA00022801"/>
    </source>
</evidence>
<dbReference type="SMART" id="SM00849">
    <property type="entry name" value="Lactamase_B"/>
    <property type="match status" value="1"/>
</dbReference>
<dbReference type="PANTHER" id="PTHR46233:SF3">
    <property type="entry name" value="HYDROXYACYLGLUTATHIONE HYDROLASE GLOC"/>
    <property type="match status" value="1"/>
</dbReference>
<name>A0A9D0ZZL7_9ACTN</name>
<dbReference type="SUPFAM" id="SSF56281">
    <property type="entry name" value="Metallo-hydrolase/oxidoreductase"/>
    <property type="match status" value="1"/>
</dbReference>
<keyword evidence="4" id="KW-0862">Zinc</keyword>
<dbReference type="PANTHER" id="PTHR46233">
    <property type="entry name" value="HYDROXYACYLGLUTATHIONE HYDROLASE GLOC"/>
    <property type="match status" value="1"/>
</dbReference>
<dbReference type="GO" id="GO:0016787">
    <property type="term" value="F:hydrolase activity"/>
    <property type="evidence" value="ECO:0007669"/>
    <property type="project" value="UniProtKB-KW"/>
</dbReference>
<organism evidence="6 7">
    <name type="scientific">Candidatus Aveggerthella stercoripullorum</name>
    <dbReference type="NCBI Taxonomy" id="2840688"/>
    <lineage>
        <taxon>Bacteria</taxon>
        <taxon>Bacillati</taxon>
        <taxon>Actinomycetota</taxon>
        <taxon>Coriobacteriia</taxon>
        <taxon>Eggerthellales</taxon>
        <taxon>Eggerthellaceae</taxon>
        <taxon>Eggerthellaceae incertae sedis</taxon>
        <taxon>Candidatus Aveggerthella</taxon>
    </lineage>
</organism>
<keyword evidence="3" id="KW-0378">Hydrolase</keyword>
<comment type="cofactor">
    <cofactor evidence="1">
        <name>Zn(2+)</name>
        <dbReference type="ChEBI" id="CHEBI:29105"/>
    </cofactor>
</comment>
<dbReference type="InterPro" id="IPR051453">
    <property type="entry name" value="MBL_Glyoxalase_II"/>
</dbReference>
<dbReference type="InterPro" id="IPR036866">
    <property type="entry name" value="RibonucZ/Hydroxyglut_hydro"/>
</dbReference>